<comment type="subcellular location">
    <subcellularLocation>
        <location evidence="2">Cytoplasm</location>
    </subcellularLocation>
    <subcellularLocation>
        <location evidence="1">Nucleus</location>
    </subcellularLocation>
</comment>
<dbReference type="Proteomes" id="UP000694864">
    <property type="component" value="Chromosome 15"/>
</dbReference>
<dbReference type="PANTHER" id="PTHR14145:SF2">
    <property type="entry name" value="COP9 SIGNALOSOME COMPLEX SUBUNIT 1"/>
    <property type="match status" value="1"/>
</dbReference>
<dbReference type="Gene3D" id="1.25.40.570">
    <property type="match status" value="1"/>
</dbReference>
<sequence>MANEDQEDVCYMDVQEYAISYMERNQILRHVHIANHCFGDMFYGDFMEMRSDWRMSEQYKFKLDCASSLADLGEGKYNNAAEGFLKLIKDVNKYDYSEVLSSEDVVAYGLLCAMANFDQDKLREALQEVIEPLYGVVDHLKEIIHPYSCRQFATCMKLLEKQKPRLCLDIYLCPYVESLVSQIKDVAVAGFGDNQVASLKRQIKELVQMPSSSESARIAQRRPTHNCFILKECNPLPGLFLNQIDVVSEGDPLHHHSFSD</sequence>
<protein>
    <submittedName>
        <fullName evidence="8">Uncharacterized protein LOC104748161</fullName>
    </submittedName>
</protein>
<keyword evidence="7" id="KW-1185">Reference proteome</keyword>
<keyword evidence="3" id="KW-0963">Cytoplasm</keyword>
<dbReference type="RefSeq" id="XP_010468145.1">
    <property type="nucleotide sequence ID" value="XM_010469843.1"/>
</dbReference>
<reference evidence="7" key="1">
    <citation type="journal article" date="2014" name="Nat. Commun.">
        <title>The emerging biofuel crop Camelina sativa retains a highly undifferentiated hexaploid genome structure.</title>
        <authorList>
            <person name="Kagale S."/>
            <person name="Koh C."/>
            <person name="Nixon J."/>
            <person name="Bollina V."/>
            <person name="Clarke W.E."/>
            <person name="Tuteja R."/>
            <person name="Spillane C."/>
            <person name="Robinson S.J."/>
            <person name="Links M.G."/>
            <person name="Clarke C."/>
            <person name="Higgins E.E."/>
            <person name="Huebert T."/>
            <person name="Sharpe A.G."/>
            <person name="Parkin I.A."/>
        </authorList>
    </citation>
    <scope>NUCLEOTIDE SEQUENCE [LARGE SCALE GENOMIC DNA]</scope>
    <source>
        <strain evidence="7">cv. DH55</strain>
    </source>
</reference>
<dbReference type="GeneID" id="104748161"/>
<gene>
    <name evidence="8" type="primary">LOC104748161</name>
</gene>
<dbReference type="Pfam" id="PF10602">
    <property type="entry name" value="RPN7"/>
    <property type="match status" value="1"/>
</dbReference>
<dbReference type="InterPro" id="IPR045135">
    <property type="entry name" value="Rpn7_N"/>
</dbReference>
<dbReference type="PANTHER" id="PTHR14145">
    <property type="entry name" value="26S PROTESOME SUBUNIT 6"/>
    <property type="match status" value="1"/>
</dbReference>
<keyword evidence="5" id="KW-0539">Nucleus</keyword>
<evidence type="ECO:0000256" key="2">
    <source>
        <dbReference type="ARBA" id="ARBA00004496"/>
    </source>
</evidence>
<name>A0ABM0WAL7_CAMSA</name>
<evidence type="ECO:0000256" key="4">
    <source>
        <dbReference type="ARBA" id="ARBA00022790"/>
    </source>
</evidence>
<proteinExistence type="predicted"/>
<evidence type="ECO:0000313" key="7">
    <source>
        <dbReference type="Proteomes" id="UP000694864"/>
    </source>
</evidence>
<evidence type="ECO:0000313" key="8">
    <source>
        <dbReference type="RefSeq" id="XP_010468145.1"/>
    </source>
</evidence>
<evidence type="ECO:0000256" key="1">
    <source>
        <dbReference type="ARBA" id="ARBA00004123"/>
    </source>
</evidence>
<feature type="domain" description="26S proteasome regulatory subunit Rpn7 N-terminal" evidence="6">
    <location>
        <begin position="16"/>
        <end position="124"/>
    </location>
</feature>
<organism evidence="7 8">
    <name type="scientific">Camelina sativa</name>
    <name type="common">False flax</name>
    <name type="synonym">Myagrum sativum</name>
    <dbReference type="NCBI Taxonomy" id="90675"/>
    <lineage>
        <taxon>Eukaryota</taxon>
        <taxon>Viridiplantae</taxon>
        <taxon>Streptophyta</taxon>
        <taxon>Embryophyta</taxon>
        <taxon>Tracheophyta</taxon>
        <taxon>Spermatophyta</taxon>
        <taxon>Magnoliopsida</taxon>
        <taxon>eudicotyledons</taxon>
        <taxon>Gunneridae</taxon>
        <taxon>Pentapetalae</taxon>
        <taxon>rosids</taxon>
        <taxon>malvids</taxon>
        <taxon>Brassicales</taxon>
        <taxon>Brassicaceae</taxon>
        <taxon>Camelineae</taxon>
        <taxon>Camelina</taxon>
    </lineage>
</organism>
<accession>A0ABM0WAL7</accession>
<evidence type="ECO:0000256" key="5">
    <source>
        <dbReference type="ARBA" id="ARBA00023242"/>
    </source>
</evidence>
<dbReference type="InterPro" id="IPR019585">
    <property type="entry name" value="Rpn7/CSN1"/>
</dbReference>
<keyword evidence="4" id="KW-0736">Signalosome</keyword>
<evidence type="ECO:0000256" key="3">
    <source>
        <dbReference type="ARBA" id="ARBA00022490"/>
    </source>
</evidence>
<evidence type="ECO:0000259" key="6">
    <source>
        <dbReference type="Pfam" id="PF10602"/>
    </source>
</evidence>
<reference evidence="8" key="2">
    <citation type="submission" date="2025-08" db="UniProtKB">
        <authorList>
            <consortium name="RefSeq"/>
        </authorList>
    </citation>
    <scope>IDENTIFICATION</scope>
    <source>
        <tissue evidence="8">Leaf</tissue>
    </source>
</reference>